<dbReference type="CDD" id="cd01309">
    <property type="entry name" value="Met_dep_hydrolase_C"/>
    <property type="match status" value="1"/>
</dbReference>
<dbReference type="Pfam" id="PF01979">
    <property type="entry name" value="Amidohydro_1"/>
    <property type="match status" value="1"/>
</dbReference>
<name>A0ABQ1K0M2_9PROT</name>
<dbReference type="InterPro" id="IPR011059">
    <property type="entry name" value="Metal-dep_hydrolase_composite"/>
</dbReference>
<evidence type="ECO:0000313" key="3">
    <source>
        <dbReference type="EMBL" id="GGB80029.1"/>
    </source>
</evidence>
<dbReference type="PANTHER" id="PTHR43135">
    <property type="entry name" value="ALPHA-D-RIBOSE 1-METHYLPHOSPHONATE 5-TRIPHOSPHATE DIPHOSPHATASE"/>
    <property type="match status" value="1"/>
</dbReference>
<dbReference type="PROSITE" id="PS51257">
    <property type="entry name" value="PROKAR_LIPOPROTEIN"/>
    <property type="match status" value="1"/>
</dbReference>
<comment type="caution">
    <text evidence="3">The sequence shown here is derived from an EMBL/GenBank/DDBJ whole genome shotgun (WGS) entry which is preliminary data.</text>
</comment>
<reference evidence="4" key="1">
    <citation type="journal article" date="2019" name="Int. J. Syst. Evol. Microbiol.">
        <title>The Global Catalogue of Microorganisms (GCM) 10K type strain sequencing project: providing services to taxonomists for standard genome sequencing and annotation.</title>
        <authorList>
            <consortium name="The Broad Institute Genomics Platform"/>
            <consortium name="The Broad Institute Genome Sequencing Center for Infectious Disease"/>
            <person name="Wu L."/>
            <person name="Ma J."/>
        </authorList>
    </citation>
    <scope>NUCLEOTIDE SEQUENCE [LARGE SCALE GENOMIC DNA]</scope>
    <source>
        <strain evidence="4">CGMCC 1.15928</strain>
    </source>
</reference>
<feature type="domain" description="Amidohydrolase-related" evidence="2">
    <location>
        <begin position="333"/>
        <end position="421"/>
    </location>
</feature>
<dbReference type="SUPFAM" id="SSF51338">
    <property type="entry name" value="Composite domain of metallo-dependent hydrolases"/>
    <property type="match status" value="1"/>
</dbReference>
<dbReference type="RefSeq" id="WP_084394391.1">
    <property type="nucleotide sequence ID" value="NZ_BMKF01000003.1"/>
</dbReference>
<dbReference type="InterPro" id="IPR006680">
    <property type="entry name" value="Amidohydro-rel"/>
</dbReference>
<feature type="region of interest" description="Disordered" evidence="1">
    <location>
        <begin position="429"/>
        <end position="450"/>
    </location>
</feature>
<proteinExistence type="predicted"/>
<dbReference type="Proteomes" id="UP000628854">
    <property type="component" value="Unassembled WGS sequence"/>
</dbReference>
<evidence type="ECO:0000313" key="4">
    <source>
        <dbReference type="Proteomes" id="UP000628854"/>
    </source>
</evidence>
<keyword evidence="4" id="KW-1185">Reference proteome</keyword>
<dbReference type="Gene3D" id="3.20.20.140">
    <property type="entry name" value="Metal-dependent hydrolases"/>
    <property type="match status" value="1"/>
</dbReference>
<evidence type="ECO:0000256" key="1">
    <source>
        <dbReference type="SAM" id="MobiDB-lite"/>
    </source>
</evidence>
<dbReference type="EMBL" id="BMKF01000003">
    <property type="protein sequence ID" value="GGB80029.1"/>
    <property type="molecule type" value="Genomic_DNA"/>
</dbReference>
<dbReference type="SUPFAM" id="SSF51556">
    <property type="entry name" value="Metallo-dependent hydrolases"/>
    <property type="match status" value="1"/>
</dbReference>
<sequence length="450" mass="47893">MKLNVLSSSAIAVFATAIAGCGETRPAPTLDAFESTYEPRPSPPYIIQNVTLLDGLGGEIAAANLLISDGKIAEFGADISAPEDAEIIDGTGRTLTPGIIDVHTHYGTASLPYAVGTPDHWDVNEASNPITPGVRIETAFNPQDPALFYALSGGVTTFQVLPGSRNAIGGLGVTMKNVPGLTAQSMKYPGAPYGLKMACGENPKAYSIESRAPYSRMGVVALQRQAWQDAQDYANDPNAPQDFGLDVLAAALRGEVKVHSHCYRADDMSVMMDMANEFGFEIAAFHHAVEAYKIPERLADEKVCSAVWSDWWGWKLEAFDGIPENAAFLHASDACVVMHSDVPALGGRLNIEVAKAVAAGRNAGVDISLPTALAWITSEPARLLGIEDETGSITIGKNADLVLWSGDPFSVTSRADLVFVDGALIYDRSDPDRQPRGDFMTGQPVMDPAP</sequence>
<dbReference type="PANTHER" id="PTHR43135:SF3">
    <property type="entry name" value="ALPHA-D-RIBOSE 1-METHYLPHOSPHONATE 5-TRIPHOSPHATE DIPHOSPHATASE"/>
    <property type="match status" value="1"/>
</dbReference>
<protein>
    <submittedName>
        <fullName evidence="3">Amidohydrolase</fullName>
    </submittedName>
</protein>
<evidence type="ECO:0000259" key="2">
    <source>
        <dbReference type="Pfam" id="PF01979"/>
    </source>
</evidence>
<dbReference type="Gene3D" id="2.30.40.10">
    <property type="entry name" value="Urease, subunit C, domain 1"/>
    <property type="match status" value="1"/>
</dbReference>
<gene>
    <name evidence="3" type="ORF">GCM10011503_30950</name>
</gene>
<dbReference type="InterPro" id="IPR032466">
    <property type="entry name" value="Metal_Hydrolase"/>
</dbReference>
<organism evidence="3 4">
    <name type="scientific">Henriciella pelagia</name>
    <dbReference type="NCBI Taxonomy" id="1977912"/>
    <lineage>
        <taxon>Bacteria</taxon>
        <taxon>Pseudomonadati</taxon>
        <taxon>Pseudomonadota</taxon>
        <taxon>Alphaproteobacteria</taxon>
        <taxon>Hyphomonadales</taxon>
        <taxon>Hyphomonadaceae</taxon>
        <taxon>Henriciella</taxon>
    </lineage>
</organism>
<dbReference type="InterPro" id="IPR051781">
    <property type="entry name" value="Metallo-dep_Hydrolase"/>
</dbReference>
<accession>A0ABQ1K0M2</accession>